<dbReference type="PANTHER" id="PTHR44068:SF1">
    <property type="entry name" value="HYPOTHETICAL LOC100005854"/>
    <property type="match status" value="1"/>
</dbReference>
<keyword evidence="3" id="KW-0489">Methyltransferase</keyword>
<dbReference type="GO" id="GO:0032259">
    <property type="term" value="P:methylation"/>
    <property type="evidence" value="ECO:0007669"/>
    <property type="project" value="UniProtKB-KW"/>
</dbReference>
<dbReference type="GO" id="GO:0016126">
    <property type="term" value="P:sterol biosynthetic process"/>
    <property type="evidence" value="ECO:0007669"/>
    <property type="project" value="TreeGrafter"/>
</dbReference>
<keyword evidence="1 3" id="KW-0808">Transferase</keyword>
<evidence type="ECO:0000256" key="1">
    <source>
        <dbReference type="ARBA" id="ARBA00022679"/>
    </source>
</evidence>
<reference evidence="3 4" key="1">
    <citation type="submission" date="2016-01" db="EMBL/GenBank/DDBJ databases">
        <authorList>
            <person name="Oliw E.H."/>
        </authorList>
    </citation>
    <scope>NUCLEOTIDE SEQUENCE [LARGE SCALE GENOMIC DNA]</scope>
    <source>
        <strain evidence="3 4">CMW7756A</strain>
    </source>
</reference>
<dbReference type="InterPro" id="IPR050447">
    <property type="entry name" value="Erg6_SMT_methyltransf"/>
</dbReference>
<evidence type="ECO:0000259" key="2">
    <source>
        <dbReference type="Pfam" id="PF08241"/>
    </source>
</evidence>
<dbReference type="RefSeq" id="WP_060800142.1">
    <property type="nucleotide sequence ID" value="NZ_JASORO010000002.1"/>
</dbReference>
<proteinExistence type="predicted"/>
<sequence length="202" mass="23591">MFKSFLENFKKPKDNFCGRFMLKSMNKGHEKLAKWGRSYLNICEDYTVLDLGCGGGRNIEYFLTKADKVYGLDHSEASVKITSERNKEAIESGRCKILLGDVRSLPFEDESIDVVTAFETIYFWSDIEECFKEIYRVLKKDGKFLICNEVSSMKRRDVRKLSRVINLKVYTPKDLTKMLTDIGFKCEYYLDKKEQIIFIATK</sequence>
<gene>
    <name evidence="3" type="ORF">HMPREF3229_01005</name>
</gene>
<evidence type="ECO:0000313" key="3">
    <source>
        <dbReference type="EMBL" id="KXA30172.1"/>
    </source>
</evidence>
<dbReference type="PANTHER" id="PTHR44068">
    <property type="entry name" value="ZGC:194242"/>
    <property type="match status" value="1"/>
</dbReference>
<evidence type="ECO:0000313" key="4">
    <source>
        <dbReference type="Proteomes" id="UP000070174"/>
    </source>
</evidence>
<dbReference type="EMBL" id="LRQE01000027">
    <property type="protein sequence ID" value="KXA30172.1"/>
    <property type="molecule type" value="Genomic_DNA"/>
</dbReference>
<dbReference type="Pfam" id="PF08241">
    <property type="entry name" value="Methyltransf_11"/>
    <property type="match status" value="1"/>
</dbReference>
<dbReference type="GO" id="GO:0003838">
    <property type="term" value="F:sterol 24-C-methyltransferase activity"/>
    <property type="evidence" value="ECO:0007669"/>
    <property type="project" value="TreeGrafter"/>
</dbReference>
<accession>A0A133PNJ0</accession>
<comment type="caution">
    <text evidence="3">The sequence shown here is derived from an EMBL/GenBank/DDBJ whole genome shotgun (WGS) entry which is preliminary data.</text>
</comment>
<dbReference type="PATRIC" id="fig|54005.3.peg.992"/>
<dbReference type="InterPro" id="IPR013216">
    <property type="entry name" value="Methyltransf_11"/>
</dbReference>
<dbReference type="InterPro" id="IPR029063">
    <property type="entry name" value="SAM-dependent_MTases_sf"/>
</dbReference>
<protein>
    <submittedName>
        <fullName evidence="3">Methyltransferase domain protein</fullName>
    </submittedName>
</protein>
<dbReference type="Gene3D" id="3.40.50.150">
    <property type="entry name" value="Vaccinia Virus protein VP39"/>
    <property type="match status" value="1"/>
</dbReference>
<feature type="domain" description="Methyltransferase type 11" evidence="2">
    <location>
        <begin position="49"/>
        <end position="146"/>
    </location>
</feature>
<organism evidence="3">
    <name type="scientific">Peptoniphilus harei</name>
    <dbReference type="NCBI Taxonomy" id="54005"/>
    <lineage>
        <taxon>Bacteria</taxon>
        <taxon>Bacillati</taxon>
        <taxon>Bacillota</taxon>
        <taxon>Tissierellia</taxon>
        <taxon>Tissierellales</taxon>
        <taxon>Peptoniphilaceae</taxon>
        <taxon>Peptoniphilus</taxon>
    </lineage>
</organism>
<dbReference type="SUPFAM" id="SSF53335">
    <property type="entry name" value="S-adenosyl-L-methionine-dependent methyltransferases"/>
    <property type="match status" value="1"/>
</dbReference>
<dbReference type="CDD" id="cd02440">
    <property type="entry name" value="AdoMet_MTases"/>
    <property type="match status" value="1"/>
</dbReference>
<name>A0A133PNJ0_9FIRM</name>
<dbReference type="AlphaFoldDB" id="A0A133PNJ0"/>
<dbReference type="Proteomes" id="UP000070174">
    <property type="component" value="Unassembled WGS sequence"/>
</dbReference>